<keyword evidence="2" id="KW-0378">Hydrolase</keyword>
<accession>A0A1Q8S8E2</accession>
<dbReference type="AlphaFoldDB" id="A0A1Q8S8E2"/>
<gene>
    <name evidence="2" type="ORF">CCHL11_09161</name>
</gene>
<protein>
    <submittedName>
        <fullName evidence="2">Putative aminoacrylate hydrolase RutD 2</fullName>
    </submittedName>
</protein>
<keyword evidence="3" id="KW-1185">Reference proteome</keyword>
<comment type="caution">
    <text evidence="2">The sequence shown here is derived from an EMBL/GenBank/DDBJ whole genome shotgun (WGS) entry which is preliminary data.</text>
</comment>
<dbReference type="InterPro" id="IPR050471">
    <property type="entry name" value="AB_hydrolase"/>
</dbReference>
<dbReference type="Pfam" id="PF00561">
    <property type="entry name" value="Abhydrolase_1"/>
    <property type="match status" value="1"/>
</dbReference>
<proteinExistence type="predicted"/>
<evidence type="ECO:0000259" key="1">
    <source>
        <dbReference type="Pfam" id="PF00561"/>
    </source>
</evidence>
<evidence type="ECO:0000313" key="3">
    <source>
        <dbReference type="Proteomes" id="UP000186583"/>
    </source>
</evidence>
<organism evidence="2 3">
    <name type="scientific">Colletotrichum chlorophyti</name>
    <dbReference type="NCBI Taxonomy" id="708187"/>
    <lineage>
        <taxon>Eukaryota</taxon>
        <taxon>Fungi</taxon>
        <taxon>Dikarya</taxon>
        <taxon>Ascomycota</taxon>
        <taxon>Pezizomycotina</taxon>
        <taxon>Sordariomycetes</taxon>
        <taxon>Hypocreomycetidae</taxon>
        <taxon>Glomerellales</taxon>
        <taxon>Glomerellaceae</taxon>
        <taxon>Colletotrichum</taxon>
    </lineage>
</organism>
<dbReference type="PANTHER" id="PTHR43433">
    <property type="entry name" value="HYDROLASE, ALPHA/BETA FOLD FAMILY PROTEIN"/>
    <property type="match status" value="1"/>
</dbReference>
<sequence>MSPHLTAAEIQKHPAFKTTQWNLEPTKSGYVSVAESRPGGPFPLWYEVHGSGPIRIVWIMGLGGSRNMWKRQTRYFGHLRGGRYSSLVFDNRGAGKSAKPNCKYTTSDMAKDVVELLKQLGWLDIESPHYPRDLNIAGISLGGMIGQELALLIPQRIQSLILISTAPRLMRTGHVLEHVLKRVSMFLPAGIDTEIDTKARRLFTEKYLKSSDTGSLDPESKLPTNYDRFVAEELVERHEHTDLMRRKGVMLQAIAAGWHYKSDEELAKIGDDVGRSRIMVMHGTFDRTITFPHFDLFKNVFGDGPEYIAWKDCGHVPPWEREEEFNDTIKDFVDRVVNS</sequence>
<evidence type="ECO:0000313" key="2">
    <source>
        <dbReference type="EMBL" id="OLN97709.1"/>
    </source>
</evidence>
<dbReference type="SUPFAM" id="SSF53474">
    <property type="entry name" value="alpha/beta-Hydrolases"/>
    <property type="match status" value="1"/>
</dbReference>
<dbReference type="PANTHER" id="PTHR43433:SF5">
    <property type="entry name" value="AB HYDROLASE-1 DOMAIN-CONTAINING PROTEIN"/>
    <property type="match status" value="1"/>
</dbReference>
<dbReference type="InterPro" id="IPR029058">
    <property type="entry name" value="AB_hydrolase_fold"/>
</dbReference>
<reference evidence="2 3" key="1">
    <citation type="submission" date="2016-11" db="EMBL/GenBank/DDBJ databases">
        <title>Draft Genome Assembly of Colletotrichum chlorophyti a pathogen of herbaceous plants.</title>
        <authorList>
            <person name="Gan P."/>
            <person name="Narusaka M."/>
            <person name="Tsushima A."/>
            <person name="Narusaka Y."/>
            <person name="Takano Y."/>
            <person name="Shirasu K."/>
        </authorList>
    </citation>
    <scope>NUCLEOTIDE SEQUENCE [LARGE SCALE GENOMIC DNA]</scope>
    <source>
        <strain evidence="2 3">NTL11</strain>
    </source>
</reference>
<dbReference type="STRING" id="708187.A0A1Q8S8E2"/>
<feature type="domain" description="AB hydrolase-1" evidence="1">
    <location>
        <begin position="56"/>
        <end position="320"/>
    </location>
</feature>
<dbReference type="EMBL" id="MPGH01000006">
    <property type="protein sequence ID" value="OLN97709.1"/>
    <property type="molecule type" value="Genomic_DNA"/>
</dbReference>
<dbReference type="OrthoDB" id="19657at2759"/>
<dbReference type="Gene3D" id="3.40.50.1820">
    <property type="entry name" value="alpha/beta hydrolase"/>
    <property type="match status" value="1"/>
</dbReference>
<dbReference type="GO" id="GO:0016787">
    <property type="term" value="F:hydrolase activity"/>
    <property type="evidence" value="ECO:0007669"/>
    <property type="project" value="UniProtKB-KW"/>
</dbReference>
<name>A0A1Q8S8E2_9PEZI</name>
<dbReference type="Proteomes" id="UP000186583">
    <property type="component" value="Unassembled WGS sequence"/>
</dbReference>
<dbReference type="InterPro" id="IPR000073">
    <property type="entry name" value="AB_hydrolase_1"/>
</dbReference>